<evidence type="ECO:0000256" key="1">
    <source>
        <dbReference type="ARBA" id="ARBA00022603"/>
    </source>
</evidence>
<evidence type="ECO:0000256" key="5">
    <source>
        <dbReference type="PROSITE-ProRule" id="PRU10015"/>
    </source>
</evidence>
<feature type="binding site" evidence="4">
    <location>
        <position position="332"/>
    </location>
    <ligand>
        <name>S-adenosyl-L-methionine</name>
        <dbReference type="ChEBI" id="CHEBI:59789"/>
    </ligand>
</feature>
<keyword evidence="3 4" id="KW-0949">S-adenosyl-L-methionine</keyword>
<feature type="active site" evidence="5">
    <location>
        <position position="407"/>
    </location>
</feature>
<evidence type="ECO:0000256" key="2">
    <source>
        <dbReference type="ARBA" id="ARBA00022679"/>
    </source>
</evidence>
<feature type="binding site" evidence="4">
    <location>
        <position position="282"/>
    </location>
    <ligand>
        <name>S-adenosyl-L-methionine</name>
        <dbReference type="ChEBI" id="CHEBI:59789"/>
    </ligand>
</feature>
<feature type="active site" description="Nucleophile" evidence="4">
    <location>
        <position position="407"/>
    </location>
</feature>
<dbReference type="SUPFAM" id="SSF53335">
    <property type="entry name" value="S-adenosyl-L-methionine-dependent methyltransferases"/>
    <property type="match status" value="1"/>
</dbReference>
<dbReference type="EC" id="2.1.1.190" evidence="7"/>
<dbReference type="FunFam" id="2.40.50.1070:FF:000003">
    <property type="entry name" value="23S rRNA (Uracil-5-)-methyltransferase RumA"/>
    <property type="match status" value="1"/>
</dbReference>
<reference evidence="7" key="2">
    <citation type="submission" date="2021-04" db="EMBL/GenBank/DDBJ databases">
        <authorList>
            <person name="Gilroy R."/>
        </authorList>
    </citation>
    <scope>NUCLEOTIDE SEQUENCE</scope>
    <source>
        <strain evidence="7">CHK189-11263</strain>
    </source>
</reference>
<comment type="similarity">
    <text evidence="4">Belongs to the class I-like SAM-binding methyltransferase superfamily. RNA M5U methyltransferase family.</text>
</comment>
<dbReference type="InterPro" id="IPR029063">
    <property type="entry name" value="SAM-dependent_MTases_sf"/>
</dbReference>
<feature type="binding site" evidence="4">
    <location>
        <position position="380"/>
    </location>
    <ligand>
        <name>S-adenosyl-L-methionine</name>
        <dbReference type="ChEBI" id="CHEBI:59789"/>
    </ligand>
</feature>
<dbReference type="Gene3D" id="2.40.50.1070">
    <property type="match status" value="1"/>
</dbReference>
<dbReference type="PROSITE" id="PS51687">
    <property type="entry name" value="SAM_MT_RNA_M5U"/>
    <property type="match status" value="1"/>
</dbReference>
<dbReference type="PROSITE" id="PS50926">
    <property type="entry name" value="TRAM"/>
    <property type="match status" value="1"/>
</dbReference>
<dbReference type="AlphaFoldDB" id="A0A9D2MB39"/>
<comment type="caution">
    <text evidence="7">The sequence shown here is derived from an EMBL/GenBank/DDBJ whole genome shotgun (WGS) entry which is preliminary data.</text>
</comment>
<dbReference type="InterPro" id="IPR002792">
    <property type="entry name" value="TRAM_dom"/>
</dbReference>
<dbReference type="FunFam" id="3.40.50.150:FF:000009">
    <property type="entry name" value="23S rRNA (Uracil(1939)-C(5))-methyltransferase RlmD"/>
    <property type="match status" value="1"/>
</dbReference>
<dbReference type="InterPro" id="IPR012340">
    <property type="entry name" value="NA-bd_OB-fold"/>
</dbReference>
<sequence length="539" mass="59314">MDHNRLKEHTALPMTVQGYAADGAGVARCDGQVVFVKGAVRGETCRVYLDKVGRTAAWGHVVGVEAPSPARTEPDCPYYAHCGGCCFRHMTYAEELEAKRARVQEALERIGGVALPHLEILGAERVLRYRNKAQFPVSDGPKIGFYQARTHAVTDVEDCLLQSEAAARLRSAARAWMARYHIPAYQERSGKGLVRHVYVRTNRRGESLFCLLVNGKQVPRESELVEALRVAEPGLTGVLLGVNEKRNNVILGDSYRTLWGKDYLDDLLCGLTFRLSVPSFYQVNPDQTEVLYRKAAEFAGLTGRELLLDLYCGIGTIGLTMAARARQVIGAEVVPQAVEDARQNAARNGISNARFLCGDAGEAARRLAAEGLRPDVICVDPPRKGLAPDVVETAAAMAPSRIVYVSCDPATLARDLARFRPLGYLVQRAVAVDLFPRTSHVETVVLLSKLNTKQHIEVELNLDELDLTAAESKATYDEIKAYVLEKHGLKVSSLYISQVKRKCGLDVGQNYNLSKKEDAKVPQCPSEKEAAIMEALKHF</sequence>
<dbReference type="NCBIfam" id="TIGR00479">
    <property type="entry name" value="rumA"/>
    <property type="match status" value="1"/>
</dbReference>
<dbReference type="Gene3D" id="3.40.50.150">
    <property type="entry name" value="Vaccinia Virus protein VP39"/>
    <property type="match status" value="1"/>
</dbReference>
<evidence type="ECO:0000259" key="6">
    <source>
        <dbReference type="PROSITE" id="PS50926"/>
    </source>
</evidence>
<dbReference type="SUPFAM" id="SSF50249">
    <property type="entry name" value="Nucleic acid-binding proteins"/>
    <property type="match status" value="1"/>
</dbReference>
<dbReference type="PANTHER" id="PTHR11061">
    <property type="entry name" value="RNA M5U METHYLTRANSFERASE"/>
    <property type="match status" value="1"/>
</dbReference>
<protein>
    <submittedName>
        <fullName evidence="7">23S rRNA (Uracil(1939)-C(5))-methyltransferase RlmD</fullName>
        <ecNumber evidence="7">2.1.1.190</ecNumber>
    </submittedName>
</protein>
<dbReference type="InterPro" id="IPR030390">
    <property type="entry name" value="MeTrfase_TrmA_AS"/>
</dbReference>
<evidence type="ECO:0000256" key="4">
    <source>
        <dbReference type="PROSITE-ProRule" id="PRU01024"/>
    </source>
</evidence>
<keyword evidence="2 4" id="KW-0808">Transferase</keyword>
<dbReference type="Pfam" id="PF05958">
    <property type="entry name" value="tRNA_U5-meth_tr"/>
    <property type="match status" value="1"/>
</dbReference>
<proteinExistence type="inferred from homology"/>
<dbReference type="InterPro" id="IPR010280">
    <property type="entry name" value="U5_MeTrfase_fam"/>
</dbReference>
<reference evidence="7" key="1">
    <citation type="journal article" date="2021" name="PeerJ">
        <title>Extensive microbial diversity within the chicken gut microbiome revealed by metagenomics and culture.</title>
        <authorList>
            <person name="Gilroy R."/>
            <person name="Ravi A."/>
            <person name="Getino M."/>
            <person name="Pursley I."/>
            <person name="Horton D.L."/>
            <person name="Alikhan N.F."/>
            <person name="Baker D."/>
            <person name="Gharbi K."/>
            <person name="Hall N."/>
            <person name="Watson M."/>
            <person name="Adriaenssens E.M."/>
            <person name="Foster-Nyarko E."/>
            <person name="Jarju S."/>
            <person name="Secka A."/>
            <person name="Antonio M."/>
            <person name="Oren A."/>
            <person name="Chaudhuri R.R."/>
            <person name="La Ragione R."/>
            <person name="Hildebrand F."/>
            <person name="Pallen M.J."/>
        </authorList>
    </citation>
    <scope>NUCLEOTIDE SEQUENCE</scope>
    <source>
        <strain evidence="7">CHK189-11263</strain>
    </source>
</reference>
<dbReference type="EMBL" id="DWYC01000046">
    <property type="protein sequence ID" value="HJB56741.1"/>
    <property type="molecule type" value="Genomic_DNA"/>
</dbReference>
<feature type="non-terminal residue" evidence="7">
    <location>
        <position position="539"/>
    </location>
</feature>
<dbReference type="GO" id="GO:0070475">
    <property type="term" value="P:rRNA base methylation"/>
    <property type="evidence" value="ECO:0007669"/>
    <property type="project" value="TreeGrafter"/>
</dbReference>
<dbReference type="PANTHER" id="PTHR11061:SF30">
    <property type="entry name" value="TRNA (URACIL(54)-C(5))-METHYLTRANSFERASE"/>
    <property type="match status" value="1"/>
</dbReference>
<dbReference type="Proteomes" id="UP000824208">
    <property type="component" value="Unassembled WGS sequence"/>
</dbReference>
<evidence type="ECO:0000313" key="8">
    <source>
        <dbReference type="Proteomes" id="UP000824208"/>
    </source>
</evidence>
<accession>A0A9D2MB39</accession>
<feature type="binding site" evidence="4">
    <location>
        <position position="311"/>
    </location>
    <ligand>
        <name>S-adenosyl-L-methionine</name>
        <dbReference type="ChEBI" id="CHEBI:59789"/>
    </ligand>
</feature>
<dbReference type="CDD" id="cd02440">
    <property type="entry name" value="AdoMet_MTases"/>
    <property type="match status" value="1"/>
</dbReference>
<organism evidence="7 8">
    <name type="scientific">Candidatus Flavonifractor intestinipullorum</name>
    <dbReference type="NCBI Taxonomy" id="2838587"/>
    <lineage>
        <taxon>Bacteria</taxon>
        <taxon>Bacillati</taxon>
        <taxon>Bacillota</taxon>
        <taxon>Clostridia</taxon>
        <taxon>Eubacteriales</taxon>
        <taxon>Oscillospiraceae</taxon>
        <taxon>Flavonifractor</taxon>
    </lineage>
</organism>
<dbReference type="Gene3D" id="2.40.50.140">
    <property type="entry name" value="Nucleic acid-binding proteins"/>
    <property type="match status" value="1"/>
</dbReference>
<gene>
    <name evidence="7" type="primary">rlmD</name>
    <name evidence="7" type="ORF">H9714_04225</name>
</gene>
<dbReference type="GO" id="GO:0070041">
    <property type="term" value="F:rRNA (uridine-C5-)-methyltransferase activity"/>
    <property type="evidence" value="ECO:0007669"/>
    <property type="project" value="TreeGrafter"/>
</dbReference>
<dbReference type="PROSITE" id="PS01230">
    <property type="entry name" value="TRMA_1"/>
    <property type="match status" value="1"/>
</dbReference>
<evidence type="ECO:0000313" key="7">
    <source>
        <dbReference type="EMBL" id="HJB56741.1"/>
    </source>
</evidence>
<keyword evidence="1 4" id="KW-0489">Methyltransferase</keyword>
<name>A0A9D2MB39_9FIRM</name>
<evidence type="ECO:0000256" key="3">
    <source>
        <dbReference type="ARBA" id="ARBA00022691"/>
    </source>
</evidence>
<feature type="domain" description="TRAM" evidence="6">
    <location>
        <begin position="5"/>
        <end position="63"/>
    </location>
</feature>